<name>A0A317T9J1_9CHLB</name>
<reference evidence="3" key="1">
    <citation type="submission" date="2017-10" db="EMBL/GenBank/DDBJ databases">
        <authorList>
            <person name="Gaisin V.A."/>
            <person name="Rysina M.S."/>
            <person name="Grouzdev D.S."/>
        </authorList>
    </citation>
    <scope>NUCLEOTIDE SEQUENCE [LARGE SCALE GENOMIC DNA]</scope>
    <source>
        <strain evidence="3">V1</strain>
    </source>
</reference>
<gene>
    <name evidence="2" type="ORF">CR164_01955</name>
</gene>
<dbReference type="GO" id="GO:0009313">
    <property type="term" value="P:oligosaccharide catabolic process"/>
    <property type="evidence" value="ECO:0007669"/>
    <property type="project" value="TreeGrafter"/>
</dbReference>
<dbReference type="EMBL" id="PDNZ01000001">
    <property type="protein sequence ID" value="PWW83419.1"/>
    <property type="molecule type" value="Genomic_DNA"/>
</dbReference>
<protein>
    <submittedName>
        <fullName evidence="2">Alpha-amylase</fullName>
    </submittedName>
</protein>
<comment type="caution">
    <text evidence="2">The sequence shown here is derived from an EMBL/GenBank/DDBJ whole genome shotgun (WGS) entry which is preliminary data.</text>
</comment>
<dbReference type="PANTHER" id="PTHR10357">
    <property type="entry name" value="ALPHA-AMYLASE FAMILY MEMBER"/>
    <property type="match status" value="1"/>
</dbReference>
<accession>A0A317T9J1</accession>
<dbReference type="SUPFAM" id="SSF51445">
    <property type="entry name" value="(Trans)glycosidases"/>
    <property type="match status" value="1"/>
</dbReference>
<evidence type="ECO:0000313" key="3">
    <source>
        <dbReference type="Proteomes" id="UP000246278"/>
    </source>
</evidence>
<proteinExistence type="predicted"/>
<dbReference type="AlphaFoldDB" id="A0A317T9J1"/>
<organism evidence="2 3">
    <name type="scientific">Prosthecochloris marina</name>
    <dbReference type="NCBI Taxonomy" id="2017681"/>
    <lineage>
        <taxon>Bacteria</taxon>
        <taxon>Pseudomonadati</taxon>
        <taxon>Chlorobiota</taxon>
        <taxon>Chlorobiia</taxon>
        <taxon>Chlorobiales</taxon>
        <taxon>Chlorobiaceae</taxon>
        <taxon>Prosthecochloris</taxon>
    </lineage>
</organism>
<sequence>MVLNALDHVRKNGASSSYCVPNIWANNSKGKQQVCPADHYGKILEKLLSRKPAAFSKPGSTADDWTRNSFVYNLFVRLTTAFDHDSDGAIATDPLPCGFRETGTFLKSIALLPYLERLGINTIYLLPVTIPGNANKKGNLGSPYAVKNPYRIDPLLAEPALDLSAETEFAAFTQAAHHMGMRVVLEFVFRTTSVDGDWVRHHPDWYYWLEANPENGFAPESYAPPVFDPETLNTIYEKVDKNDLSKLPEPSESFKRQFTQTPETVKLSEKGARGETADGTSCVVASGFCDWPPDDKQPPWTDVAYLKLHRHESFNYIAYNTIRMYDTALDRPEYMNEELWNTIADIIPYFQKHFLINGAMIDMGHALPSKLKTTIVEKAREKNPDFAFWDENFDPSPSIKDQGFNAVFGSLPFVIQDPIYIRGLLNYLNKIGVVVPFFGTGENHNTPRVCHNLAGKAACRNRSRFIFGLATVLPAVPFIHSGMEICESKPINLGLNFTDADRKRWPSEKLPLFSTGCYDWADCNGQEPLTDFVATMLSLHKRYADIIQNGKPGFLSLPFVSSPDLFAVMRRGEGINLLFIGNSNSENNAAGYMEFHRKSFTITDMVSGTVYQVSDYRLELETGPGQCLLFEIPV</sequence>
<dbReference type="InterPro" id="IPR017853">
    <property type="entry name" value="GH"/>
</dbReference>
<dbReference type="PANTHER" id="PTHR10357:SF179">
    <property type="entry name" value="NEUTRAL AND BASIC AMINO ACID TRANSPORT PROTEIN RBAT"/>
    <property type="match status" value="1"/>
</dbReference>
<dbReference type="GO" id="GO:0004556">
    <property type="term" value="F:alpha-amylase activity"/>
    <property type="evidence" value="ECO:0007669"/>
    <property type="project" value="TreeGrafter"/>
</dbReference>
<dbReference type="Proteomes" id="UP000246278">
    <property type="component" value="Unassembled WGS sequence"/>
</dbReference>
<evidence type="ECO:0000313" key="2">
    <source>
        <dbReference type="EMBL" id="PWW83419.1"/>
    </source>
</evidence>
<evidence type="ECO:0000256" key="1">
    <source>
        <dbReference type="SAM" id="MobiDB-lite"/>
    </source>
</evidence>
<keyword evidence="3" id="KW-1185">Reference proteome</keyword>
<feature type="region of interest" description="Disordered" evidence="1">
    <location>
        <begin position="250"/>
        <end position="272"/>
    </location>
</feature>
<dbReference type="Gene3D" id="3.20.20.80">
    <property type="entry name" value="Glycosidases"/>
    <property type="match status" value="1"/>
</dbReference>